<dbReference type="STRING" id="55207.KP22_03895"/>
<name>A0A093UG65_9GAMM</name>
<evidence type="ECO:0000313" key="1">
    <source>
        <dbReference type="EMBL" id="KFX07243.1"/>
    </source>
</evidence>
<dbReference type="EMBL" id="JQHM01000001">
    <property type="protein sequence ID" value="KFX07243.1"/>
    <property type="molecule type" value="Genomic_DNA"/>
</dbReference>
<dbReference type="eggNOG" id="ENOG502ZY2U">
    <property type="taxonomic scope" value="Bacteria"/>
</dbReference>
<dbReference type="AlphaFoldDB" id="A0A093UG65"/>
<dbReference type="Proteomes" id="UP000032874">
    <property type="component" value="Unassembled WGS sequence"/>
</dbReference>
<gene>
    <name evidence="1" type="ORF">KP22_03895</name>
</gene>
<reference evidence="1 2" key="1">
    <citation type="submission" date="2014-08" db="EMBL/GenBank/DDBJ databases">
        <title>Genome sequences of NCPPB Pectobacterium isolates.</title>
        <authorList>
            <person name="Glover R.H."/>
            <person name="Sapp M."/>
            <person name="Elphinstone J."/>
        </authorList>
    </citation>
    <scope>NUCLEOTIDE SEQUENCE [LARGE SCALE GENOMIC DNA]</scope>
    <source>
        <strain evidence="1 2">NCPPB 2795</strain>
    </source>
</reference>
<evidence type="ECO:0000313" key="2">
    <source>
        <dbReference type="Proteomes" id="UP000032874"/>
    </source>
</evidence>
<organism evidence="1 2">
    <name type="scientific">Pectobacterium betavasculorum</name>
    <dbReference type="NCBI Taxonomy" id="55207"/>
    <lineage>
        <taxon>Bacteria</taxon>
        <taxon>Pseudomonadati</taxon>
        <taxon>Pseudomonadota</taxon>
        <taxon>Gammaproteobacteria</taxon>
        <taxon>Enterobacterales</taxon>
        <taxon>Pectobacteriaceae</taxon>
        <taxon>Pectobacterium</taxon>
    </lineage>
</organism>
<protein>
    <submittedName>
        <fullName evidence="1">Uncharacterized protein</fullName>
    </submittedName>
</protein>
<proteinExistence type="predicted"/>
<sequence length="62" mass="7043">MTHDGVKCYSLYSGKCDGDILGKKVITFYTRFEKLVAALYYGDSLLVLDQDDADEVYYPGDY</sequence>
<comment type="caution">
    <text evidence="1">The sequence shown here is derived from an EMBL/GenBank/DDBJ whole genome shotgun (WGS) entry which is preliminary data.</text>
</comment>
<accession>A0A093UG65</accession>